<proteinExistence type="predicted"/>
<evidence type="ECO:0000313" key="3">
    <source>
        <dbReference type="Proteomes" id="UP000516437"/>
    </source>
</evidence>
<evidence type="ECO:0000313" key="2">
    <source>
        <dbReference type="EMBL" id="KAB1207477.1"/>
    </source>
</evidence>
<keyword evidence="1" id="KW-0472">Membrane</keyword>
<sequence>MAKEVRYMQSRGEVAPALLISHLKSSVSPKLEPIVEEGSEDIEGVEKGVLFLLLLILATVLYIFLYRDVALTLCLD</sequence>
<comment type="caution">
    <text evidence="2">The sequence shown here is derived from an EMBL/GenBank/DDBJ whole genome shotgun (WGS) entry which is preliminary data.</text>
</comment>
<organism evidence="2 3">
    <name type="scientific">Morella rubra</name>
    <name type="common">Chinese bayberry</name>
    <dbReference type="NCBI Taxonomy" id="262757"/>
    <lineage>
        <taxon>Eukaryota</taxon>
        <taxon>Viridiplantae</taxon>
        <taxon>Streptophyta</taxon>
        <taxon>Embryophyta</taxon>
        <taxon>Tracheophyta</taxon>
        <taxon>Spermatophyta</taxon>
        <taxon>Magnoliopsida</taxon>
        <taxon>eudicotyledons</taxon>
        <taxon>Gunneridae</taxon>
        <taxon>Pentapetalae</taxon>
        <taxon>rosids</taxon>
        <taxon>fabids</taxon>
        <taxon>Fagales</taxon>
        <taxon>Myricaceae</taxon>
        <taxon>Morella</taxon>
    </lineage>
</organism>
<dbReference type="Proteomes" id="UP000516437">
    <property type="component" value="Chromosome 7"/>
</dbReference>
<feature type="transmembrane region" description="Helical" evidence="1">
    <location>
        <begin position="49"/>
        <end position="66"/>
    </location>
</feature>
<dbReference type="PANTHER" id="PTHR36063">
    <property type="entry name" value="ARABIDOPSIS THALIANA GENOMIC DNA, CHROMOSOME 5, P1 CLONE:MOK16"/>
    <property type="match status" value="1"/>
</dbReference>
<dbReference type="PANTHER" id="PTHR36063:SF1">
    <property type="entry name" value="ARABIDOPSIS THALIANA GENOMIC DNA, CHROMOSOME 5, P1 CLONE:MOK16"/>
    <property type="match status" value="1"/>
</dbReference>
<keyword evidence="3" id="KW-1185">Reference proteome</keyword>
<dbReference type="EMBL" id="RXIC02000025">
    <property type="protein sequence ID" value="KAB1207477.1"/>
    <property type="molecule type" value="Genomic_DNA"/>
</dbReference>
<protein>
    <submittedName>
        <fullName evidence="2">Uncharacterized protein</fullName>
    </submittedName>
</protein>
<dbReference type="OrthoDB" id="1044997at2759"/>
<keyword evidence="1" id="KW-0812">Transmembrane</keyword>
<accession>A0A6A1V6P2</accession>
<name>A0A6A1V6P2_9ROSI</name>
<keyword evidence="1" id="KW-1133">Transmembrane helix</keyword>
<gene>
    <name evidence="2" type="ORF">CJ030_MR7G012479</name>
</gene>
<reference evidence="2 3" key="1">
    <citation type="journal article" date="2019" name="Plant Biotechnol. J.">
        <title>The red bayberry genome and genetic basis of sex determination.</title>
        <authorList>
            <person name="Jia H.M."/>
            <person name="Jia H.J."/>
            <person name="Cai Q.L."/>
            <person name="Wang Y."/>
            <person name="Zhao H.B."/>
            <person name="Yang W.F."/>
            <person name="Wang G.Y."/>
            <person name="Li Y.H."/>
            <person name="Zhan D.L."/>
            <person name="Shen Y.T."/>
            <person name="Niu Q.F."/>
            <person name="Chang L."/>
            <person name="Qiu J."/>
            <person name="Zhao L."/>
            <person name="Xie H.B."/>
            <person name="Fu W.Y."/>
            <person name="Jin J."/>
            <person name="Li X.W."/>
            <person name="Jiao Y."/>
            <person name="Zhou C.C."/>
            <person name="Tu T."/>
            <person name="Chai C.Y."/>
            <person name="Gao J.L."/>
            <person name="Fan L.J."/>
            <person name="van de Weg E."/>
            <person name="Wang J.Y."/>
            <person name="Gao Z.S."/>
        </authorList>
    </citation>
    <scope>NUCLEOTIDE SEQUENCE [LARGE SCALE GENOMIC DNA]</scope>
    <source>
        <tissue evidence="2">Leaves</tissue>
    </source>
</reference>
<dbReference type="AlphaFoldDB" id="A0A6A1V6P2"/>
<evidence type="ECO:0000256" key="1">
    <source>
        <dbReference type="SAM" id="Phobius"/>
    </source>
</evidence>